<gene>
    <name evidence="1" type="ORF">PHYBLDRAFT_63785</name>
</gene>
<evidence type="ECO:0000313" key="2">
    <source>
        <dbReference type="Proteomes" id="UP000077315"/>
    </source>
</evidence>
<evidence type="ECO:0000313" key="1">
    <source>
        <dbReference type="EMBL" id="OAD73521.1"/>
    </source>
</evidence>
<proteinExistence type="predicted"/>
<dbReference type="InParanoid" id="A0A163AHH7"/>
<organism evidence="1 2">
    <name type="scientific">Phycomyces blakesleeanus (strain ATCC 8743b / DSM 1359 / FGSC 10004 / NBRC 33097 / NRRL 1555)</name>
    <dbReference type="NCBI Taxonomy" id="763407"/>
    <lineage>
        <taxon>Eukaryota</taxon>
        <taxon>Fungi</taxon>
        <taxon>Fungi incertae sedis</taxon>
        <taxon>Mucoromycota</taxon>
        <taxon>Mucoromycotina</taxon>
        <taxon>Mucoromycetes</taxon>
        <taxon>Mucorales</taxon>
        <taxon>Phycomycetaceae</taxon>
        <taxon>Phycomyces</taxon>
    </lineage>
</organism>
<dbReference type="EMBL" id="KV440981">
    <property type="protein sequence ID" value="OAD73521.1"/>
    <property type="molecule type" value="Genomic_DNA"/>
</dbReference>
<name>A0A163AHH7_PHYB8</name>
<keyword evidence="2" id="KW-1185">Reference proteome</keyword>
<dbReference type="GeneID" id="29002087"/>
<reference evidence="2" key="1">
    <citation type="submission" date="2015-06" db="EMBL/GenBank/DDBJ databases">
        <title>Expansion of signal transduction pathways in fungi by whole-genome duplication.</title>
        <authorList>
            <consortium name="DOE Joint Genome Institute"/>
            <person name="Corrochano L.M."/>
            <person name="Kuo A."/>
            <person name="Marcet-Houben M."/>
            <person name="Polaino S."/>
            <person name="Salamov A."/>
            <person name="Villalobos J.M."/>
            <person name="Alvarez M.I."/>
            <person name="Avalos J."/>
            <person name="Benito E.P."/>
            <person name="Benoit I."/>
            <person name="Burger G."/>
            <person name="Camino L.P."/>
            <person name="Canovas D."/>
            <person name="Cerda-Olmedo E."/>
            <person name="Cheng J.-F."/>
            <person name="Dominguez A."/>
            <person name="Elias M."/>
            <person name="Eslava A.P."/>
            <person name="Glaser F."/>
            <person name="Grimwood J."/>
            <person name="Gutierrez G."/>
            <person name="Heitman J."/>
            <person name="Henrissat B."/>
            <person name="Iturriaga E.A."/>
            <person name="Lang B.F."/>
            <person name="Lavin J.L."/>
            <person name="Lee S."/>
            <person name="Li W."/>
            <person name="Lindquist E."/>
            <person name="Lopez-Garcia S."/>
            <person name="Luque E.M."/>
            <person name="Marcos A.T."/>
            <person name="Martin J."/>
            <person name="McCluskey K."/>
            <person name="Medina H.R."/>
            <person name="Miralles-Duran A."/>
            <person name="Miyazaki A."/>
            <person name="Munoz-Torres E."/>
            <person name="Oguiza J.A."/>
            <person name="Ohm R."/>
            <person name="Olmedo M."/>
            <person name="Orejas M."/>
            <person name="Ortiz-Castellanos L."/>
            <person name="Pisabarro A.G."/>
            <person name="Rodriguez-Romero J."/>
            <person name="Ruiz-Herrera J."/>
            <person name="Ruiz-Vazquez R."/>
            <person name="Sanz C."/>
            <person name="Schackwitz W."/>
            <person name="Schmutz J."/>
            <person name="Shahriari M."/>
            <person name="Shelest E."/>
            <person name="Silva-Franco F."/>
            <person name="Soanes D."/>
            <person name="Syed K."/>
            <person name="Tagua V.G."/>
            <person name="Talbot N.J."/>
            <person name="Thon M."/>
            <person name="De vries R.P."/>
            <person name="Wiebenga A."/>
            <person name="Yadav J.S."/>
            <person name="Braun E.L."/>
            <person name="Baker S."/>
            <person name="Garre V."/>
            <person name="Horwitz B."/>
            <person name="Torres-Martinez S."/>
            <person name="Idnurm A."/>
            <person name="Herrera-Estrella A."/>
            <person name="Gabaldon T."/>
            <person name="Grigoriev I.V."/>
        </authorList>
    </citation>
    <scope>NUCLEOTIDE SEQUENCE [LARGE SCALE GENOMIC DNA]</scope>
    <source>
        <strain evidence="2">NRRL 1555(-)</strain>
    </source>
</reference>
<dbReference type="RefSeq" id="XP_018291561.1">
    <property type="nucleotide sequence ID" value="XM_018441181.1"/>
</dbReference>
<dbReference type="AlphaFoldDB" id="A0A163AHH7"/>
<dbReference type="Proteomes" id="UP000077315">
    <property type="component" value="Unassembled WGS sequence"/>
</dbReference>
<protein>
    <submittedName>
        <fullName evidence="1">Uncharacterized protein</fullName>
    </submittedName>
</protein>
<dbReference type="VEuPathDB" id="FungiDB:PHYBLDRAFT_63785"/>
<sequence length="104" mass="11570">MINPALAVFHSDMAGALSNILQELTTYQPGLSLDQCFEFGEALFNRFLSHLTKSQGAAFVQEVLNELRMLIGYLKTFRARAASLLGLYSSIPLELGEDVVNRYL</sequence>
<accession>A0A163AHH7</accession>